<dbReference type="AlphaFoldDB" id="A0A9N9FG71"/>
<feature type="compositionally biased region" description="Basic and acidic residues" evidence="6">
    <location>
        <begin position="12"/>
        <end position="29"/>
    </location>
</feature>
<evidence type="ECO:0000256" key="1">
    <source>
        <dbReference type="ARBA" id="ARBA00004123"/>
    </source>
</evidence>
<protein>
    <submittedName>
        <fullName evidence="7">3543_t:CDS:1</fullName>
    </submittedName>
</protein>
<evidence type="ECO:0000256" key="3">
    <source>
        <dbReference type="ARBA" id="ARBA00022737"/>
    </source>
</evidence>
<dbReference type="PANTHER" id="PTHR15263:SF1">
    <property type="entry name" value="NF-KAPPA-B INHIBITOR-LIKE PROTEIN 1"/>
    <property type="match status" value="1"/>
</dbReference>
<dbReference type="OrthoDB" id="412109at2759"/>
<dbReference type="Proteomes" id="UP000789508">
    <property type="component" value="Unassembled WGS sequence"/>
</dbReference>
<evidence type="ECO:0000256" key="5">
    <source>
        <dbReference type="ARBA" id="ARBA00023242"/>
    </source>
</evidence>
<keyword evidence="5" id="KW-0539">Nucleus</keyword>
<feature type="compositionally biased region" description="Basic residues" evidence="6">
    <location>
        <begin position="1"/>
        <end position="11"/>
    </location>
</feature>
<dbReference type="GO" id="GO:0005634">
    <property type="term" value="C:nucleus"/>
    <property type="evidence" value="ECO:0007669"/>
    <property type="project" value="UniProtKB-SubCell"/>
</dbReference>
<name>A0A9N9FG71_9GLOM</name>
<comment type="subcellular location">
    <subcellularLocation>
        <location evidence="1">Nucleus</location>
    </subcellularLocation>
</comment>
<keyword evidence="8" id="KW-1185">Reference proteome</keyword>
<feature type="non-terminal residue" evidence="7">
    <location>
        <position position="1"/>
    </location>
</feature>
<organism evidence="7 8">
    <name type="scientific">Ambispora leptoticha</name>
    <dbReference type="NCBI Taxonomy" id="144679"/>
    <lineage>
        <taxon>Eukaryota</taxon>
        <taxon>Fungi</taxon>
        <taxon>Fungi incertae sedis</taxon>
        <taxon>Mucoromycota</taxon>
        <taxon>Glomeromycotina</taxon>
        <taxon>Glomeromycetes</taxon>
        <taxon>Archaeosporales</taxon>
        <taxon>Ambisporaceae</taxon>
        <taxon>Ambispora</taxon>
    </lineage>
</organism>
<evidence type="ECO:0000313" key="8">
    <source>
        <dbReference type="Proteomes" id="UP000789508"/>
    </source>
</evidence>
<comment type="caution">
    <text evidence="7">The sequence shown here is derived from an EMBL/GenBank/DDBJ whole genome shotgun (WGS) entry which is preliminary data.</text>
</comment>
<gene>
    <name evidence="7" type="ORF">ALEPTO_LOCUS4978</name>
</gene>
<dbReference type="EMBL" id="CAJVPS010001272">
    <property type="protein sequence ID" value="CAG8531897.1"/>
    <property type="molecule type" value="Genomic_DNA"/>
</dbReference>
<reference evidence="7" key="1">
    <citation type="submission" date="2021-06" db="EMBL/GenBank/DDBJ databases">
        <authorList>
            <person name="Kallberg Y."/>
            <person name="Tangrot J."/>
            <person name="Rosling A."/>
        </authorList>
    </citation>
    <scope>NUCLEOTIDE SEQUENCE</scope>
    <source>
        <strain evidence="7">FL130A</strain>
    </source>
</reference>
<keyword evidence="4" id="KW-0040">ANK repeat</keyword>
<sequence>RQEARRRKEKKKEKERARILAEEEEREQRRREKIARRYREKIKKKRELYFNMWKNFDIDAFSTIKAENIPWPYYNQDDDNTKKISKEGITEFLFDNDSADINEPDRRRILRQEQIKFHPDRWHRWIAKMQSEQEKNKILDRVNKISQILNALWNEVVEKS</sequence>
<accession>A0A9N9FG71</accession>
<dbReference type="PANTHER" id="PTHR15263">
    <property type="entry name" value="I-KAPPA-B-LIKE PROTEIN IKBL"/>
    <property type="match status" value="1"/>
</dbReference>
<evidence type="ECO:0000256" key="6">
    <source>
        <dbReference type="SAM" id="MobiDB-lite"/>
    </source>
</evidence>
<evidence type="ECO:0000256" key="4">
    <source>
        <dbReference type="ARBA" id="ARBA00023043"/>
    </source>
</evidence>
<dbReference type="InterPro" id="IPR038753">
    <property type="entry name" value="NFKBIL1"/>
</dbReference>
<proteinExistence type="predicted"/>
<keyword evidence="3" id="KW-0677">Repeat</keyword>
<evidence type="ECO:0000313" key="7">
    <source>
        <dbReference type="EMBL" id="CAG8531897.1"/>
    </source>
</evidence>
<dbReference type="GO" id="GO:0043124">
    <property type="term" value="P:negative regulation of canonical NF-kappaB signal transduction"/>
    <property type="evidence" value="ECO:0007669"/>
    <property type="project" value="InterPro"/>
</dbReference>
<evidence type="ECO:0000256" key="2">
    <source>
        <dbReference type="ARBA" id="ARBA00022553"/>
    </source>
</evidence>
<feature type="region of interest" description="Disordered" evidence="6">
    <location>
        <begin position="1"/>
        <end position="29"/>
    </location>
</feature>
<keyword evidence="2" id="KW-0597">Phosphoprotein</keyword>